<keyword evidence="2" id="KW-1185">Reference proteome</keyword>
<dbReference type="Proteomes" id="UP001642360">
    <property type="component" value="Unassembled WGS sequence"/>
</dbReference>
<organism evidence="1 2">
    <name type="scientific">Ilex paraguariensis</name>
    <name type="common">yerba mate</name>
    <dbReference type="NCBI Taxonomy" id="185542"/>
    <lineage>
        <taxon>Eukaryota</taxon>
        <taxon>Viridiplantae</taxon>
        <taxon>Streptophyta</taxon>
        <taxon>Embryophyta</taxon>
        <taxon>Tracheophyta</taxon>
        <taxon>Spermatophyta</taxon>
        <taxon>Magnoliopsida</taxon>
        <taxon>eudicotyledons</taxon>
        <taxon>Gunneridae</taxon>
        <taxon>Pentapetalae</taxon>
        <taxon>asterids</taxon>
        <taxon>campanulids</taxon>
        <taxon>Aquifoliales</taxon>
        <taxon>Aquifoliaceae</taxon>
        <taxon>Ilex</taxon>
    </lineage>
</organism>
<evidence type="ECO:0000313" key="1">
    <source>
        <dbReference type="EMBL" id="CAK9175518.1"/>
    </source>
</evidence>
<protein>
    <submittedName>
        <fullName evidence="1">Uncharacterized protein</fullName>
    </submittedName>
</protein>
<evidence type="ECO:0000313" key="2">
    <source>
        <dbReference type="Proteomes" id="UP001642360"/>
    </source>
</evidence>
<reference evidence="1 2" key="1">
    <citation type="submission" date="2024-02" db="EMBL/GenBank/DDBJ databases">
        <authorList>
            <person name="Vignale AGUSTIN F."/>
            <person name="Sosa J E."/>
            <person name="Modenutti C."/>
        </authorList>
    </citation>
    <scope>NUCLEOTIDE SEQUENCE [LARGE SCALE GENOMIC DNA]</scope>
</reference>
<proteinExistence type="predicted"/>
<accession>A0ABC8U5Z1</accession>
<comment type="caution">
    <text evidence="1">The sequence shown here is derived from an EMBL/GenBank/DDBJ whole genome shotgun (WGS) entry which is preliminary data.</text>
</comment>
<dbReference type="AlphaFoldDB" id="A0ABC8U5Z1"/>
<gene>
    <name evidence="1" type="ORF">ILEXP_LOCUS45323</name>
</gene>
<name>A0ABC8U5Z1_9AQUA</name>
<dbReference type="EMBL" id="CAUOFW020006625">
    <property type="protein sequence ID" value="CAK9175518.1"/>
    <property type="molecule type" value="Genomic_DNA"/>
</dbReference>
<sequence>MMVEVCTLHYIRMRQCIQCQYFASLLDVLNLLYTQMFNKGPETKEEWAKIVSFVLDIGFCHVMNSFALISNSNSYARVTNYLQDATQDQSAASKLNLYPIHI</sequence>